<proteinExistence type="predicted"/>
<sequence length="177" mass="19932">MAESRGELEDLTRLPAEELAGRVAQARARMRPLETQLAEMRAQRDVLLTEQRRRERLAHRNKRAGVKEGMRGGQFPTFSQLLGGTESGAFDRYHYHLKTGGEVRLGFPGARKQTVSFTDGRRLLQAQDFAEAVQLYMAGWELGSPGRPGLRVHFPGTRQERLADPEEVFARSDAAEK</sequence>
<dbReference type="RefSeq" id="WP_338198490.1">
    <property type="nucleotide sequence ID" value="NZ_JAEKNR010000015.1"/>
</dbReference>
<organism evidence="2 3">
    <name type="scientific">Candidatus Nephthysia bennettiae</name>
    <dbReference type="NCBI Taxonomy" id="3127016"/>
    <lineage>
        <taxon>Bacteria</taxon>
        <taxon>Bacillati</taxon>
        <taxon>Candidatus Dormiibacterota</taxon>
        <taxon>Candidatus Dormibacteria</taxon>
        <taxon>Candidatus Dormibacterales</taxon>
        <taxon>Candidatus Dormibacteraceae</taxon>
        <taxon>Candidatus Nephthysia</taxon>
    </lineage>
</organism>
<gene>
    <name evidence="2" type="ORF">JF922_01035</name>
</gene>
<comment type="caution">
    <text evidence="2">The sequence shown here is derived from an EMBL/GenBank/DDBJ whole genome shotgun (WGS) entry which is preliminary data.</text>
</comment>
<dbReference type="AlphaFoldDB" id="A0A934N7M3"/>
<accession>A0A934N7M3</accession>
<dbReference type="EMBL" id="JAEKNR010000015">
    <property type="protein sequence ID" value="MBJ7596659.1"/>
    <property type="molecule type" value="Genomic_DNA"/>
</dbReference>
<dbReference type="Proteomes" id="UP000612893">
    <property type="component" value="Unassembled WGS sequence"/>
</dbReference>
<feature type="region of interest" description="Disordered" evidence="1">
    <location>
        <begin position="158"/>
        <end position="177"/>
    </location>
</feature>
<evidence type="ECO:0000256" key="1">
    <source>
        <dbReference type="SAM" id="MobiDB-lite"/>
    </source>
</evidence>
<keyword evidence="3" id="KW-1185">Reference proteome</keyword>
<evidence type="ECO:0000313" key="3">
    <source>
        <dbReference type="Proteomes" id="UP000612893"/>
    </source>
</evidence>
<evidence type="ECO:0000313" key="2">
    <source>
        <dbReference type="EMBL" id="MBJ7596659.1"/>
    </source>
</evidence>
<protein>
    <submittedName>
        <fullName evidence="2">Uncharacterized protein</fullName>
    </submittedName>
</protein>
<name>A0A934N7M3_9BACT</name>
<reference evidence="2" key="1">
    <citation type="submission" date="2020-10" db="EMBL/GenBank/DDBJ databases">
        <title>Ca. Dormibacterota MAGs.</title>
        <authorList>
            <person name="Montgomery K."/>
        </authorList>
    </citation>
    <scope>NUCLEOTIDE SEQUENCE [LARGE SCALE GENOMIC DNA]</scope>
    <source>
        <strain evidence="2">SC8812_S17_10</strain>
    </source>
</reference>